<feature type="domain" description="Peptidase M56" evidence="2">
    <location>
        <begin position="15"/>
        <end position="332"/>
    </location>
</feature>
<feature type="transmembrane region" description="Helical" evidence="1">
    <location>
        <begin position="44"/>
        <end position="61"/>
    </location>
</feature>
<dbReference type="Proteomes" id="UP000033115">
    <property type="component" value="Chromosome"/>
</dbReference>
<name>A0A0E3JXZ9_CLOSL</name>
<dbReference type="STRING" id="1548.CSCA_1349"/>
<dbReference type="RefSeq" id="WP_029159917.1">
    <property type="nucleotide sequence ID" value="NZ_CP009933.1"/>
</dbReference>
<evidence type="ECO:0000259" key="2">
    <source>
        <dbReference type="Pfam" id="PF05569"/>
    </source>
</evidence>
<organism evidence="3 4">
    <name type="scientific">Clostridium scatologenes</name>
    <dbReference type="NCBI Taxonomy" id="1548"/>
    <lineage>
        <taxon>Bacteria</taxon>
        <taxon>Bacillati</taxon>
        <taxon>Bacillota</taxon>
        <taxon>Clostridia</taxon>
        <taxon>Eubacteriales</taxon>
        <taxon>Clostridiaceae</taxon>
        <taxon>Clostridium</taxon>
    </lineage>
</organism>
<gene>
    <name evidence="3" type="ORF">CSCA_1349</name>
</gene>
<evidence type="ECO:0000313" key="4">
    <source>
        <dbReference type="Proteomes" id="UP000033115"/>
    </source>
</evidence>
<keyword evidence="1" id="KW-1133">Transmembrane helix</keyword>
<dbReference type="InterPro" id="IPR052173">
    <property type="entry name" value="Beta-lactam_resp_regulator"/>
</dbReference>
<keyword evidence="1" id="KW-0472">Membrane</keyword>
<keyword evidence="1" id="KW-0812">Transmembrane</keyword>
<dbReference type="AlphaFoldDB" id="A0A0E3JXZ9"/>
<protein>
    <submittedName>
        <fullName evidence="3">Peptidase M56, BlaR1</fullName>
    </submittedName>
</protein>
<dbReference type="InterPro" id="IPR008756">
    <property type="entry name" value="Peptidase_M56"/>
</dbReference>
<sequence length="633" mass="73028">MVSLFFYNYILFNWVVQLSVSASILTVLVIMIQKLIKNRFGAKFQYIIWFAVIVRLVLPQLPTSSISIFNYVPSVKQMPPIIVVEKSTKNEKKISVEPRINSAYSKYSEPYNEIDLNNLLNLSYITKNIPLNPDISFFLSLIWIIGVFVIGIYKLSICIYFQNKIRKKDDFCDIEVINILEKCKSEMKVNKYIKLVETEKVKSPSLIGVIHPIILLPKNIHEIVPMRKLNYIFIHELAHLKQKDTFINWIILVLGILHWFNPVIHYSFSKMCEDMEISCDSLALSYINDDEAKEYGLTILSLAEKISIHTNLPVMASIVSSKSKIKRRIIMIKMFNKKSHKVSAVAMASLLVLGCAVLTDGNAKASSIKNQIVSNFSKHQDKVDYPFVNDAQLIGRWQSVDFVKNISDFKVDSKSWSGNLFVKELNFLQDGKVSKTAFTWTKGIILDQAQKTASKYVIKEINGSTYMFFEWKNGDYTMRGMKPNYYVMKKVNSVPLLTTNMHGEEVGNRKVDKIEYSFVNDSQVIGNWKSVDFVKNTSDFKPGNQSWQSELFLNTLNFAKDGSLNSRFYNDGKILDLKLTWTKDIVIDKNNKTASRYIIKEINGSTYMFYEWKSGDYTDRGMKPYYYVLEKTN</sequence>
<feature type="transmembrane region" description="Helical" evidence="1">
    <location>
        <begin position="137"/>
        <end position="161"/>
    </location>
</feature>
<evidence type="ECO:0000313" key="3">
    <source>
        <dbReference type="EMBL" id="AKA68474.1"/>
    </source>
</evidence>
<feature type="transmembrane region" description="Helical" evidence="1">
    <location>
        <begin position="6"/>
        <end position="32"/>
    </location>
</feature>
<accession>A0A0E3JXZ9</accession>
<dbReference type="PANTHER" id="PTHR34978">
    <property type="entry name" value="POSSIBLE SENSOR-TRANSDUCER PROTEIN BLAR"/>
    <property type="match status" value="1"/>
</dbReference>
<dbReference type="EMBL" id="CP009933">
    <property type="protein sequence ID" value="AKA68474.1"/>
    <property type="molecule type" value="Genomic_DNA"/>
</dbReference>
<keyword evidence="4" id="KW-1185">Reference proteome</keyword>
<feature type="transmembrane region" description="Helical" evidence="1">
    <location>
        <begin position="246"/>
        <end position="268"/>
    </location>
</feature>
<evidence type="ECO:0000256" key="1">
    <source>
        <dbReference type="SAM" id="Phobius"/>
    </source>
</evidence>
<dbReference type="CDD" id="cd07341">
    <property type="entry name" value="M56_BlaR1_MecR1_like"/>
    <property type="match status" value="1"/>
</dbReference>
<dbReference type="KEGG" id="csq:CSCA_1349"/>
<dbReference type="Pfam" id="PF05569">
    <property type="entry name" value="Peptidase_M56"/>
    <property type="match status" value="1"/>
</dbReference>
<dbReference type="HOGENOM" id="CLU_013716_5_0_9"/>
<proteinExistence type="predicted"/>
<dbReference type="PANTHER" id="PTHR34978:SF3">
    <property type="entry name" value="SLR0241 PROTEIN"/>
    <property type="match status" value="1"/>
</dbReference>
<reference evidence="3 4" key="1">
    <citation type="journal article" date="2015" name="J. Biotechnol.">
        <title>Complete genome sequence of a malodorant-producing acetogen, Clostridium scatologenes ATCC 25775(T).</title>
        <authorList>
            <person name="Zhu Z."/>
            <person name="Guo T."/>
            <person name="Zheng H."/>
            <person name="Song T."/>
            <person name="Ouyang P."/>
            <person name="Xie J."/>
        </authorList>
    </citation>
    <scope>NUCLEOTIDE SEQUENCE [LARGE SCALE GENOMIC DNA]</scope>
    <source>
        <strain evidence="3 4">ATCC 25775</strain>
    </source>
</reference>